<dbReference type="Pfam" id="PF22694">
    <property type="entry name" value="CtpB_N-like"/>
    <property type="match status" value="1"/>
</dbReference>
<dbReference type="InterPro" id="IPR055210">
    <property type="entry name" value="CtpA/B_N"/>
</dbReference>
<reference evidence="7 8" key="1">
    <citation type="submission" date="2013-12" db="EMBL/GenBank/DDBJ databases">
        <title>Draft genome sequence of Caloranaerobacter sp. H53214.</title>
        <authorList>
            <person name="Jiang L.J."/>
            <person name="Shao Z.Z."/>
            <person name="Long M.N."/>
        </authorList>
    </citation>
    <scope>NUCLEOTIDE SEQUENCE [LARGE SCALE GENOMIC DNA]</scope>
    <source>
        <strain evidence="7 8">H53214</strain>
    </source>
</reference>
<dbReference type="FunFam" id="2.30.42.10:FF:000063">
    <property type="entry name" value="Peptidase, S41 family"/>
    <property type="match status" value="1"/>
</dbReference>
<feature type="domain" description="PDZ" evidence="6">
    <location>
        <begin position="98"/>
        <end position="154"/>
    </location>
</feature>
<dbReference type="SMART" id="SM00245">
    <property type="entry name" value="TSPc"/>
    <property type="match status" value="1"/>
</dbReference>
<dbReference type="CDD" id="cd07560">
    <property type="entry name" value="Peptidase_S41_CPP"/>
    <property type="match status" value="1"/>
</dbReference>
<dbReference type="Pfam" id="PF03572">
    <property type="entry name" value="Peptidase_S41"/>
    <property type="match status" value="1"/>
</dbReference>
<evidence type="ECO:0000256" key="2">
    <source>
        <dbReference type="ARBA" id="ARBA00022670"/>
    </source>
</evidence>
<dbReference type="SMART" id="SM00228">
    <property type="entry name" value="PDZ"/>
    <property type="match status" value="1"/>
</dbReference>
<dbReference type="SUPFAM" id="SSF47090">
    <property type="entry name" value="PGBD-like"/>
    <property type="match status" value="1"/>
</dbReference>
<dbReference type="EMBL" id="AZTB01000009">
    <property type="protein sequence ID" value="KGG80981.1"/>
    <property type="molecule type" value="Genomic_DNA"/>
</dbReference>
<keyword evidence="3 5" id="KW-0378">Hydrolase</keyword>
<dbReference type="InterPro" id="IPR001478">
    <property type="entry name" value="PDZ"/>
</dbReference>
<dbReference type="InterPro" id="IPR005151">
    <property type="entry name" value="Tail-specific_protease"/>
</dbReference>
<evidence type="ECO:0000256" key="1">
    <source>
        <dbReference type="ARBA" id="ARBA00009179"/>
    </source>
</evidence>
<dbReference type="InterPro" id="IPR002477">
    <property type="entry name" value="Peptidoglycan-bd-like"/>
</dbReference>
<dbReference type="InterPro" id="IPR036365">
    <property type="entry name" value="PGBD-like_sf"/>
</dbReference>
<dbReference type="InterPro" id="IPR029045">
    <property type="entry name" value="ClpP/crotonase-like_dom_sf"/>
</dbReference>
<organism evidence="7 8">
    <name type="scientific">Caloranaerobacter azorensis H53214</name>
    <dbReference type="NCBI Taxonomy" id="1156417"/>
    <lineage>
        <taxon>Bacteria</taxon>
        <taxon>Bacillati</taxon>
        <taxon>Bacillota</taxon>
        <taxon>Tissierellia</taxon>
        <taxon>Tissierellales</taxon>
        <taxon>Thermohalobacteraceae</taxon>
        <taxon>Caloranaerobacter</taxon>
    </lineage>
</organism>
<evidence type="ECO:0000256" key="3">
    <source>
        <dbReference type="ARBA" id="ARBA00022801"/>
    </source>
</evidence>
<dbReference type="STRING" id="1156417.Y919_03150"/>
<name>A0A096DP07_9FIRM</name>
<dbReference type="InterPro" id="IPR036366">
    <property type="entry name" value="PGBDSf"/>
</dbReference>
<dbReference type="PROSITE" id="PS50106">
    <property type="entry name" value="PDZ"/>
    <property type="match status" value="1"/>
</dbReference>
<dbReference type="Gene3D" id="2.30.42.10">
    <property type="match status" value="1"/>
</dbReference>
<dbReference type="SUPFAM" id="SSF52096">
    <property type="entry name" value="ClpP/crotonase"/>
    <property type="match status" value="1"/>
</dbReference>
<dbReference type="InterPro" id="IPR004447">
    <property type="entry name" value="Peptidase_S41A"/>
</dbReference>
<dbReference type="GO" id="GO:0004175">
    <property type="term" value="F:endopeptidase activity"/>
    <property type="evidence" value="ECO:0007669"/>
    <property type="project" value="TreeGrafter"/>
</dbReference>
<dbReference type="Pfam" id="PF01471">
    <property type="entry name" value="PG_binding_1"/>
    <property type="match status" value="1"/>
</dbReference>
<dbReference type="PANTHER" id="PTHR32060:SF22">
    <property type="entry name" value="CARBOXYL-TERMINAL-PROCESSING PEPTIDASE 3, CHLOROPLASTIC"/>
    <property type="match status" value="1"/>
</dbReference>
<proteinExistence type="inferred from homology"/>
<dbReference type="Gene3D" id="3.90.226.10">
    <property type="entry name" value="2-enoyl-CoA Hydratase, Chain A, domain 1"/>
    <property type="match status" value="1"/>
</dbReference>
<dbReference type="Gene3D" id="1.10.101.10">
    <property type="entry name" value="PGBD-like superfamily/PGBD"/>
    <property type="match status" value="1"/>
</dbReference>
<evidence type="ECO:0000256" key="4">
    <source>
        <dbReference type="ARBA" id="ARBA00022825"/>
    </source>
</evidence>
<dbReference type="GO" id="GO:0006508">
    <property type="term" value="P:proteolysis"/>
    <property type="evidence" value="ECO:0007669"/>
    <property type="project" value="UniProtKB-KW"/>
</dbReference>
<dbReference type="GO" id="GO:0007165">
    <property type="term" value="P:signal transduction"/>
    <property type="evidence" value="ECO:0007669"/>
    <property type="project" value="TreeGrafter"/>
</dbReference>
<keyword evidence="4 5" id="KW-0720">Serine protease</keyword>
<dbReference type="Pfam" id="PF13180">
    <property type="entry name" value="PDZ_2"/>
    <property type="match status" value="1"/>
</dbReference>
<dbReference type="PANTHER" id="PTHR32060">
    <property type="entry name" value="TAIL-SPECIFIC PROTEASE"/>
    <property type="match status" value="1"/>
</dbReference>
<evidence type="ECO:0000313" key="7">
    <source>
        <dbReference type="EMBL" id="KGG80981.1"/>
    </source>
</evidence>
<protein>
    <recommendedName>
        <fullName evidence="6">PDZ domain-containing protein</fullName>
    </recommendedName>
</protein>
<dbReference type="CDD" id="cd06782">
    <property type="entry name" value="cpPDZ_CPP-like"/>
    <property type="match status" value="1"/>
</dbReference>
<evidence type="ECO:0000256" key="5">
    <source>
        <dbReference type="RuleBase" id="RU004404"/>
    </source>
</evidence>
<evidence type="ECO:0000259" key="6">
    <source>
        <dbReference type="PROSITE" id="PS50106"/>
    </source>
</evidence>
<gene>
    <name evidence="7" type="ORF">Y919_03150</name>
</gene>
<accession>A0A096DP07</accession>
<dbReference type="GO" id="GO:0008236">
    <property type="term" value="F:serine-type peptidase activity"/>
    <property type="evidence" value="ECO:0007669"/>
    <property type="project" value="UniProtKB-KW"/>
</dbReference>
<comment type="caution">
    <text evidence="7">The sequence shown here is derived from an EMBL/GenBank/DDBJ whole genome shotgun (WGS) entry which is preliminary data.</text>
</comment>
<dbReference type="Proteomes" id="UP000029622">
    <property type="component" value="Unassembled WGS sequence"/>
</dbReference>
<sequence length="466" mass="51400">MVRLRLKRVSALLFSIIIIFSSSVIYANGEGTQIPVKDLEYLRQIIEFVKANYAGEITEEELIEGAIKGVFSKLDKYSNYYSPEEFKEFNTSVSGNFGGVGIQITEKDGYITVISPINGTPGAKAGIKPGDRIVTVDDIDIKGVTVDRATSLIRGKPGTQVKLGVIRKGVDGIIYFNITREIIKVNPITYKIMDNGIGYIRISQFNSNTYENLKNILKIFDEKNIKKLIIDLRNNPGGYLDEVVDVLQFFVPEGPIVNIRKADGTIETYNSNLEKPKYKLAVLVNGGSASASEIFAGAIQDSKAGIIIGTTTYGKGTVQTVFPLVDGSGIKMTIAEYLTPKMRKVNEVGIKPDIVIENTLKPKVDLSKIPTLDKTRKPTMGVVGLDVLGAEMILEILGYKVNKPDGVFDEATFEAIKKFQKDHGLYSYGVLDFTTQDALTKAIIEYARPDNEDKQLQKAVEVLLEE</sequence>
<dbReference type="NCBIfam" id="TIGR00225">
    <property type="entry name" value="prc"/>
    <property type="match status" value="1"/>
</dbReference>
<keyword evidence="2 5" id="KW-0645">Protease</keyword>
<dbReference type="InterPro" id="IPR036034">
    <property type="entry name" value="PDZ_sf"/>
</dbReference>
<dbReference type="SUPFAM" id="SSF50156">
    <property type="entry name" value="PDZ domain-like"/>
    <property type="match status" value="1"/>
</dbReference>
<dbReference type="Gene3D" id="3.30.750.44">
    <property type="match status" value="1"/>
</dbReference>
<evidence type="ECO:0000313" key="8">
    <source>
        <dbReference type="Proteomes" id="UP000029622"/>
    </source>
</evidence>
<dbReference type="GO" id="GO:0030288">
    <property type="term" value="C:outer membrane-bounded periplasmic space"/>
    <property type="evidence" value="ECO:0007669"/>
    <property type="project" value="TreeGrafter"/>
</dbReference>
<dbReference type="AlphaFoldDB" id="A0A096DP07"/>
<comment type="similarity">
    <text evidence="1 5">Belongs to the peptidase S41A family.</text>
</comment>